<dbReference type="Pfam" id="PF00512">
    <property type="entry name" value="HisKA"/>
    <property type="match status" value="1"/>
</dbReference>
<evidence type="ECO:0000313" key="11">
    <source>
        <dbReference type="EMBL" id="MBZ0155923.1"/>
    </source>
</evidence>
<dbReference type="Gene3D" id="3.30.450.20">
    <property type="entry name" value="PAS domain"/>
    <property type="match status" value="1"/>
</dbReference>
<dbReference type="PRINTS" id="PR00344">
    <property type="entry name" value="BCTRLSENSOR"/>
</dbReference>
<dbReference type="AlphaFoldDB" id="A0A953J431"/>
<dbReference type="Gene3D" id="3.40.50.2300">
    <property type="match status" value="1"/>
</dbReference>
<evidence type="ECO:0000256" key="4">
    <source>
        <dbReference type="ARBA" id="ARBA00022679"/>
    </source>
</evidence>
<dbReference type="PANTHER" id="PTHR43065:SF42">
    <property type="entry name" value="TWO-COMPONENT SENSOR PPRA"/>
    <property type="match status" value="1"/>
</dbReference>
<reference evidence="11" key="1">
    <citation type="journal article" date="2021" name="bioRxiv">
        <title>Unraveling nitrogen, sulfur and carbon metabolic pathways and microbial community transcriptional responses to substrate deprivation and toxicity stresses in a bioreactor mimicking anoxic brackish coastal sediment conditions.</title>
        <authorList>
            <person name="Martins P.D."/>
            <person name="Echeveste M.J."/>
            <person name="Arshad A."/>
            <person name="Kurth J."/>
            <person name="Ouboter H."/>
            <person name="Jetten M.S.M."/>
            <person name="Welte C.U."/>
        </authorList>
    </citation>
    <scope>NUCLEOTIDE SEQUENCE</scope>
    <source>
        <strain evidence="11">MAG_39</strain>
    </source>
</reference>
<accession>A0A953J431</accession>
<comment type="caution">
    <text evidence="11">The sequence shown here is derived from an EMBL/GenBank/DDBJ whole genome shotgun (WGS) entry which is preliminary data.</text>
</comment>
<dbReference type="Proteomes" id="UP000705867">
    <property type="component" value="Unassembled WGS sequence"/>
</dbReference>
<dbReference type="SUPFAM" id="SSF47384">
    <property type="entry name" value="Homodimeric domain of signal transducing histidine kinase"/>
    <property type="match status" value="1"/>
</dbReference>
<evidence type="ECO:0000259" key="8">
    <source>
        <dbReference type="PROSITE" id="PS50109"/>
    </source>
</evidence>
<keyword evidence="4" id="KW-0808">Transferase</keyword>
<dbReference type="SUPFAM" id="SSF55781">
    <property type="entry name" value="GAF domain-like"/>
    <property type="match status" value="1"/>
</dbReference>
<feature type="domain" description="Response regulatory" evidence="9">
    <location>
        <begin position="565"/>
        <end position="681"/>
    </location>
</feature>
<dbReference type="SMART" id="SM00387">
    <property type="entry name" value="HATPase_c"/>
    <property type="match status" value="1"/>
</dbReference>
<dbReference type="InterPro" id="IPR003018">
    <property type="entry name" value="GAF"/>
</dbReference>
<comment type="catalytic activity">
    <reaction evidence="1">
        <text>ATP + protein L-histidine = ADP + protein N-phospho-L-histidine.</text>
        <dbReference type="EC" id="2.7.13.3"/>
    </reaction>
</comment>
<dbReference type="EC" id="2.7.13.3" evidence="2"/>
<dbReference type="SMART" id="SM00065">
    <property type="entry name" value="GAF"/>
    <property type="match status" value="1"/>
</dbReference>
<keyword evidence="5" id="KW-0418">Kinase</keyword>
<protein>
    <recommendedName>
        <fullName evidence="2">histidine kinase</fullName>
        <ecNumber evidence="2">2.7.13.3</ecNumber>
    </recommendedName>
</protein>
<reference evidence="11" key="2">
    <citation type="submission" date="2021-08" db="EMBL/GenBank/DDBJ databases">
        <authorList>
            <person name="Dalcin Martins P."/>
        </authorList>
    </citation>
    <scope>NUCLEOTIDE SEQUENCE</scope>
    <source>
        <strain evidence="11">MAG_39</strain>
    </source>
</reference>
<dbReference type="InterPro" id="IPR013656">
    <property type="entry name" value="PAS_4"/>
</dbReference>
<dbReference type="EMBL" id="JAIOIV010000055">
    <property type="protein sequence ID" value="MBZ0155923.1"/>
    <property type="molecule type" value="Genomic_DNA"/>
</dbReference>
<dbReference type="InterPro" id="IPR000700">
    <property type="entry name" value="PAS-assoc_C"/>
</dbReference>
<dbReference type="PROSITE" id="PS50109">
    <property type="entry name" value="HIS_KIN"/>
    <property type="match status" value="1"/>
</dbReference>
<dbReference type="SUPFAM" id="SSF55785">
    <property type="entry name" value="PYP-like sensor domain (PAS domain)"/>
    <property type="match status" value="1"/>
</dbReference>
<gene>
    <name evidence="11" type="ORF">K8I29_06875</name>
</gene>
<dbReference type="CDD" id="cd00082">
    <property type="entry name" value="HisKA"/>
    <property type="match status" value="1"/>
</dbReference>
<evidence type="ECO:0000256" key="3">
    <source>
        <dbReference type="ARBA" id="ARBA00022553"/>
    </source>
</evidence>
<dbReference type="PROSITE" id="PS50113">
    <property type="entry name" value="PAC"/>
    <property type="match status" value="1"/>
</dbReference>
<feature type="domain" description="Histidine kinase" evidence="8">
    <location>
        <begin position="322"/>
        <end position="545"/>
    </location>
</feature>
<dbReference type="SUPFAM" id="SSF55874">
    <property type="entry name" value="ATPase domain of HSP90 chaperone/DNA topoisomerase II/histidine kinase"/>
    <property type="match status" value="1"/>
</dbReference>
<dbReference type="PROSITE" id="PS50110">
    <property type="entry name" value="RESPONSE_REGULATORY"/>
    <property type="match status" value="1"/>
</dbReference>
<evidence type="ECO:0000256" key="7">
    <source>
        <dbReference type="SAM" id="Coils"/>
    </source>
</evidence>
<dbReference type="Pfam" id="PF01590">
    <property type="entry name" value="GAF"/>
    <property type="match status" value="1"/>
</dbReference>
<dbReference type="Pfam" id="PF02518">
    <property type="entry name" value="HATPase_c"/>
    <property type="match status" value="1"/>
</dbReference>
<dbReference type="InterPro" id="IPR004358">
    <property type="entry name" value="Sig_transdc_His_kin-like_C"/>
</dbReference>
<dbReference type="Gene3D" id="1.10.287.130">
    <property type="match status" value="1"/>
</dbReference>
<dbReference type="InterPro" id="IPR029016">
    <property type="entry name" value="GAF-like_dom_sf"/>
</dbReference>
<feature type="coiled-coil region" evidence="7">
    <location>
        <begin position="169"/>
        <end position="196"/>
    </location>
</feature>
<dbReference type="InterPro" id="IPR035965">
    <property type="entry name" value="PAS-like_dom_sf"/>
</dbReference>
<proteinExistence type="predicted"/>
<dbReference type="PANTHER" id="PTHR43065">
    <property type="entry name" value="SENSOR HISTIDINE KINASE"/>
    <property type="match status" value="1"/>
</dbReference>
<evidence type="ECO:0000256" key="6">
    <source>
        <dbReference type="PROSITE-ProRule" id="PRU00169"/>
    </source>
</evidence>
<dbReference type="InterPro" id="IPR003594">
    <property type="entry name" value="HATPase_dom"/>
</dbReference>
<dbReference type="InterPro" id="IPR001789">
    <property type="entry name" value="Sig_transdc_resp-reg_receiver"/>
</dbReference>
<dbReference type="Pfam" id="PF00072">
    <property type="entry name" value="Response_reg"/>
    <property type="match status" value="1"/>
</dbReference>
<keyword evidence="7" id="KW-0175">Coiled coil</keyword>
<dbReference type="InterPro" id="IPR005467">
    <property type="entry name" value="His_kinase_dom"/>
</dbReference>
<dbReference type="Gene3D" id="3.30.565.10">
    <property type="entry name" value="Histidine kinase-like ATPase, C-terminal domain"/>
    <property type="match status" value="1"/>
</dbReference>
<dbReference type="InterPro" id="IPR011006">
    <property type="entry name" value="CheY-like_superfamily"/>
</dbReference>
<dbReference type="SMART" id="SM00448">
    <property type="entry name" value="REC"/>
    <property type="match status" value="1"/>
</dbReference>
<sequence length="683" mass="75538">MANKPDDLHAEQVQRFKRLSEISLALTGDPIDVFQNIAHLLGELLSVSVANLSEVRGDTLFFLSCYVKGAVFPYPGSCLLAKTPCATIEQCKDIRIYHNVTELFPETDFLRRHSAYTYCGFPALDGNGDVIGIICLLDEQPRHFTEEDRYLMKIVAQRIGAEMERQRIINENVLVIKELEQAVAKANDERARTESIIAAIGDGISIQNTDLKILYQNQIHKDFMGDHIGEHCYHAYEHNSAVCEGCPLAMSFLDGRIHTAERCVLFDGVPSYIEITASPLRDSSGEIIAGIEVVRDVTERHTLKSQLLQAQRMEAVGQLTGRISHDFNNLLTAILGFGGILQMDAASGSRARTYLDQILSAAERAAHLARGMLAFSRQQIMHPEPVNLDEIIINLRGILAHLLGEKIAMRIILKSGSLPVMADAGQIEQVLVNLAANARDAMPAGGQLAIETEVAEMDDAFIHSHGYGVQGTYALLSVSDTGTGMEEKVREKIFEPFFTTKEAGKGTGLGMSIVYGIIKQHNGYIDVSSEPQKGATFRIYLPFLKGQPVMKQKHPLPSPRGGTETVLIVEDDPGARTFMRIALEKFGYTVIEAAEGEEGVERFMQNRDSIHLLLLDVIMPKKNGKEVYNEIRKIRGEIKALFVSGYAGATIEKAGIDYTDLNFITKPLSPNDLARKVREVLDK</sequence>
<evidence type="ECO:0000313" key="12">
    <source>
        <dbReference type="Proteomes" id="UP000705867"/>
    </source>
</evidence>
<evidence type="ECO:0000259" key="10">
    <source>
        <dbReference type="PROSITE" id="PS50113"/>
    </source>
</evidence>
<dbReference type="InterPro" id="IPR036890">
    <property type="entry name" value="HATPase_C_sf"/>
</dbReference>
<feature type="modified residue" description="4-aspartylphosphate" evidence="6">
    <location>
        <position position="616"/>
    </location>
</feature>
<evidence type="ECO:0000256" key="1">
    <source>
        <dbReference type="ARBA" id="ARBA00000085"/>
    </source>
</evidence>
<evidence type="ECO:0000256" key="5">
    <source>
        <dbReference type="ARBA" id="ARBA00022777"/>
    </source>
</evidence>
<keyword evidence="3 6" id="KW-0597">Phosphoprotein</keyword>
<organism evidence="11 12">
    <name type="scientific">Candidatus Nitrobium versatile</name>
    <dbReference type="NCBI Taxonomy" id="2884831"/>
    <lineage>
        <taxon>Bacteria</taxon>
        <taxon>Pseudomonadati</taxon>
        <taxon>Nitrospirota</taxon>
        <taxon>Nitrospiria</taxon>
        <taxon>Nitrospirales</taxon>
        <taxon>Nitrospiraceae</taxon>
        <taxon>Candidatus Nitrobium</taxon>
    </lineage>
</organism>
<evidence type="ECO:0000256" key="2">
    <source>
        <dbReference type="ARBA" id="ARBA00012438"/>
    </source>
</evidence>
<dbReference type="GO" id="GO:0000155">
    <property type="term" value="F:phosphorelay sensor kinase activity"/>
    <property type="evidence" value="ECO:0007669"/>
    <property type="project" value="InterPro"/>
</dbReference>
<dbReference type="InterPro" id="IPR036097">
    <property type="entry name" value="HisK_dim/P_sf"/>
</dbReference>
<dbReference type="SUPFAM" id="SSF52172">
    <property type="entry name" value="CheY-like"/>
    <property type="match status" value="1"/>
</dbReference>
<dbReference type="Gene3D" id="3.30.450.40">
    <property type="match status" value="1"/>
</dbReference>
<dbReference type="Pfam" id="PF08448">
    <property type="entry name" value="PAS_4"/>
    <property type="match status" value="1"/>
</dbReference>
<name>A0A953J431_9BACT</name>
<dbReference type="SMART" id="SM00388">
    <property type="entry name" value="HisKA"/>
    <property type="match status" value="1"/>
</dbReference>
<feature type="domain" description="PAC" evidence="10">
    <location>
        <begin position="251"/>
        <end position="309"/>
    </location>
</feature>
<evidence type="ECO:0000259" key="9">
    <source>
        <dbReference type="PROSITE" id="PS50110"/>
    </source>
</evidence>
<dbReference type="InterPro" id="IPR003661">
    <property type="entry name" value="HisK_dim/P_dom"/>
</dbReference>